<proteinExistence type="inferred from homology"/>
<dbReference type="EC" id="3.1.2.-" evidence="4"/>
<evidence type="ECO:0000313" key="4">
    <source>
        <dbReference type="EMBL" id="MFD1193281.1"/>
    </source>
</evidence>
<dbReference type="InterPro" id="IPR029069">
    <property type="entry name" value="HotDog_dom_sf"/>
</dbReference>
<dbReference type="Proteomes" id="UP001597151">
    <property type="component" value="Unassembled WGS sequence"/>
</dbReference>
<gene>
    <name evidence="4" type="ORF">ACFQ3C_01185</name>
</gene>
<keyword evidence="2 4" id="KW-0378">Hydrolase</keyword>
<dbReference type="SUPFAM" id="SSF54637">
    <property type="entry name" value="Thioesterase/thiol ester dehydrase-isomerase"/>
    <property type="match status" value="1"/>
</dbReference>
<evidence type="ECO:0000256" key="2">
    <source>
        <dbReference type="ARBA" id="ARBA00022801"/>
    </source>
</evidence>
<protein>
    <submittedName>
        <fullName evidence="4">PaaI family thioesterase</fullName>
        <ecNumber evidence="4">3.1.2.-</ecNumber>
    </submittedName>
</protein>
<dbReference type="InterPro" id="IPR006683">
    <property type="entry name" value="Thioestr_dom"/>
</dbReference>
<accession>A0ABW3T8U8</accession>
<dbReference type="InterPro" id="IPR039298">
    <property type="entry name" value="ACOT13"/>
</dbReference>
<comment type="similarity">
    <text evidence="1">Belongs to the thioesterase PaaI family.</text>
</comment>
<keyword evidence="5" id="KW-1185">Reference proteome</keyword>
<dbReference type="RefSeq" id="WP_380788400.1">
    <property type="nucleotide sequence ID" value="NZ_JBHTKR010000001.1"/>
</dbReference>
<dbReference type="Gene3D" id="3.10.129.10">
    <property type="entry name" value="Hotdog Thioesterase"/>
    <property type="match status" value="1"/>
</dbReference>
<reference evidence="5" key="1">
    <citation type="journal article" date="2019" name="Int. J. Syst. Evol. Microbiol.">
        <title>The Global Catalogue of Microorganisms (GCM) 10K type strain sequencing project: providing services to taxonomists for standard genome sequencing and annotation.</title>
        <authorList>
            <consortium name="The Broad Institute Genomics Platform"/>
            <consortium name="The Broad Institute Genome Sequencing Center for Infectious Disease"/>
            <person name="Wu L."/>
            <person name="Ma J."/>
        </authorList>
    </citation>
    <scope>NUCLEOTIDE SEQUENCE [LARGE SCALE GENOMIC DNA]</scope>
    <source>
        <strain evidence="5">CCUG 55328</strain>
    </source>
</reference>
<organism evidence="4 5">
    <name type="scientific">Seohaeicola saemankumensis</name>
    <dbReference type="NCBI Taxonomy" id="481181"/>
    <lineage>
        <taxon>Bacteria</taxon>
        <taxon>Pseudomonadati</taxon>
        <taxon>Pseudomonadota</taxon>
        <taxon>Alphaproteobacteria</taxon>
        <taxon>Rhodobacterales</taxon>
        <taxon>Roseobacteraceae</taxon>
        <taxon>Seohaeicola</taxon>
    </lineage>
</organism>
<evidence type="ECO:0000313" key="5">
    <source>
        <dbReference type="Proteomes" id="UP001597151"/>
    </source>
</evidence>
<dbReference type="CDD" id="cd03443">
    <property type="entry name" value="PaaI_thioesterase"/>
    <property type="match status" value="1"/>
</dbReference>
<evidence type="ECO:0000256" key="1">
    <source>
        <dbReference type="ARBA" id="ARBA00008324"/>
    </source>
</evidence>
<dbReference type="GO" id="GO:0016787">
    <property type="term" value="F:hydrolase activity"/>
    <property type="evidence" value="ECO:0007669"/>
    <property type="project" value="UniProtKB-KW"/>
</dbReference>
<sequence>MFGKNEAQAFLADAFAPWVQALDLTVDEIDPEGRAVVSMPITADIARMGGIVCGQSLATLADTAMVLSTAAHFGAPRDVATTNLDTQFLSAGRGARIRCTARITRAGRSLIFAQADLVALPDGKPVASASATFFVPEKAPR</sequence>
<dbReference type="PANTHER" id="PTHR21660">
    <property type="entry name" value="THIOESTERASE SUPERFAMILY MEMBER-RELATED"/>
    <property type="match status" value="1"/>
</dbReference>
<evidence type="ECO:0000259" key="3">
    <source>
        <dbReference type="Pfam" id="PF03061"/>
    </source>
</evidence>
<dbReference type="Pfam" id="PF03061">
    <property type="entry name" value="4HBT"/>
    <property type="match status" value="1"/>
</dbReference>
<name>A0ABW3T8U8_9RHOB</name>
<dbReference type="PANTHER" id="PTHR21660:SF1">
    <property type="entry name" value="ACYL-COENZYME A THIOESTERASE 13"/>
    <property type="match status" value="1"/>
</dbReference>
<comment type="caution">
    <text evidence="4">The sequence shown here is derived from an EMBL/GenBank/DDBJ whole genome shotgun (WGS) entry which is preliminary data.</text>
</comment>
<dbReference type="EMBL" id="JBHTKR010000001">
    <property type="protein sequence ID" value="MFD1193281.1"/>
    <property type="molecule type" value="Genomic_DNA"/>
</dbReference>
<feature type="domain" description="Thioesterase" evidence="3">
    <location>
        <begin position="50"/>
        <end position="123"/>
    </location>
</feature>